<organism evidence="2 3">
    <name type="scientific">Paraburkholderia agricolaris</name>
    <dbReference type="NCBI Taxonomy" id="2152888"/>
    <lineage>
        <taxon>Bacteria</taxon>
        <taxon>Pseudomonadati</taxon>
        <taxon>Pseudomonadota</taxon>
        <taxon>Betaproteobacteria</taxon>
        <taxon>Burkholderiales</taxon>
        <taxon>Burkholderiaceae</taxon>
        <taxon>Paraburkholderia</taxon>
    </lineage>
</organism>
<feature type="transmembrane region" description="Helical" evidence="1">
    <location>
        <begin position="180"/>
        <end position="202"/>
    </location>
</feature>
<protein>
    <submittedName>
        <fullName evidence="2">Uncharacterized protein</fullName>
    </submittedName>
</protein>
<dbReference type="PANTHER" id="PTHR30569">
    <property type="entry name" value="CYTOSINE TRANSPORTER CODB"/>
    <property type="match status" value="1"/>
</dbReference>
<dbReference type="Proteomes" id="UP001629249">
    <property type="component" value="Unassembled WGS sequence"/>
</dbReference>
<feature type="transmembrane region" description="Helical" evidence="1">
    <location>
        <begin position="155"/>
        <end position="174"/>
    </location>
</feature>
<feature type="transmembrane region" description="Helical" evidence="1">
    <location>
        <begin position="112"/>
        <end position="134"/>
    </location>
</feature>
<keyword evidence="1" id="KW-0812">Transmembrane</keyword>
<evidence type="ECO:0000313" key="3">
    <source>
        <dbReference type="Proteomes" id="UP001629249"/>
    </source>
</evidence>
<evidence type="ECO:0000313" key="2">
    <source>
        <dbReference type="EMBL" id="MFL9886708.1"/>
    </source>
</evidence>
<accession>A0ABW8ZWI6</accession>
<feature type="transmembrane region" description="Helical" evidence="1">
    <location>
        <begin position="78"/>
        <end position="100"/>
    </location>
</feature>
<keyword evidence="1" id="KW-0472">Membrane</keyword>
<dbReference type="PANTHER" id="PTHR30569:SF0">
    <property type="entry name" value="CYTOSINE PERMEASE"/>
    <property type="match status" value="1"/>
</dbReference>
<evidence type="ECO:0000256" key="1">
    <source>
        <dbReference type="SAM" id="Phobius"/>
    </source>
</evidence>
<dbReference type="Gene3D" id="1.10.4160.10">
    <property type="entry name" value="Hydantoin permease"/>
    <property type="match status" value="1"/>
</dbReference>
<dbReference type="InterPro" id="IPR030191">
    <property type="entry name" value="CodB"/>
</dbReference>
<comment type="caution">
    <text evidence="2">The sequence shown here is derived from an EMBL/GenBank/DDBJ whole genome shotgun (WGS) entry which is preliminary data.</text>
</comment>
<reference evidence="2 3" key="1">
    <citation type="journal article" date="2024" name="Chem. Sci.">
        <title>Discovery of megapolipeptins by genome mining of a Burkholderiales bacteria collection.</title>
        <authorList>
            <person name="Paulo B.S."/>
            <person name="Recchia M.J.J."/>
            <person name="Lee S."/>
            <person name="Fergusson C.H."/>
            <person name="Romanowski S.B."/>
            <person name="Hernandez A."/>
            <person name="Krull N."/>
            <person name="Liu D.Y."/>
            <person name="Cavanagh H."/>
            <person name="Bos A."/>
            <person name="Gray C.A."/>
            <person name="Murphy B.T."/>
            <person name="Linington R.G."/>
            <person name="Eustaquio A.S."/>
        </authorList>
    </citation>
    <scope>NUCLEOTIDE SEQUENCE [LARGE SCALE GENOMIC DNA]</scope>
    <source>
        <strain evidence="2 3">RL16-012-BIC-B</strain>
    </source>
</reference>
<gene>
    <name evidence="2" type="ORF">PQR66_26945</name>
</gene>
<dbReference type="RefSeq" id="WP_408330417.1">
    <property type="nucleotide sequence ID" value="NZ_JAQQFH010000015.1"/>
</dbReference>
<keyword evidence="1" id="KW-1133">Transmembrane helix</keyword>
<keyword evidence="3" id="KW-1185">Reference proteome</keyword>
<sequence>MIITYPFCFWALVATPLKARLLHWIEWTAFQINPAVVQRAFVARFPMSTWVSIAVGGLVVGIMLFPDVTRFARSPTHAVLACCIAITTGFPLILILAGYPSSATHGPELVSITLNLALGLPALAAILFSARSANTYSLYASTLMWSTVVTNRRRWKIAVSTGVAGLALGLRGLAEQLPRYLMAFGVAILPIGGIYSASYYWVRHITDKLRFGMTLAAVATTVENVVYLSLTSVPAWDRFFRRRPHTSLSSRFLCVVVLRSQYEMEALQVGGPQVR</sequence>
<name>A0ABW8ZWI6_9BURK</name>
<proteinExistence type="predicted"/>
<dbReference type="EMBL" id="JAQQFN010000023">
    <property type="protein sequence ID" value="MFL9886708.1"/>
    <property type="molecule type" value="Genomic_DNA"/>
</dbReference>
<feature type="transmembrane region" description="Helical" evidence="1">
    <location>
        <begin position="43"/>
        <end position="66"/>
    </location>
</feature>